<dbReference type="NCBIfam" id="TIGR00452">
    <property type="entry name" value="tRNA 5-methoxyuridine(34)/uridine 5-oxyacetic acid(34) synthase CmoB"/>
    <property type="match status" value="1"/>
</dbReference>
<dbReference type="EMBL" id="FPHC01000024">
    <property type="protein sequence ID" value="SFV51973.1"/>
    <property type="molecule type" value="Genomic_DNA"/>
</dbReference>
<dbReference type="InterPro" id="IPR029063">
    <property type="entry name" value="SAM-dependent_MTases_sf"/>
</dbReference>
<keyword evidence="2" id="KW-0819">tRNA processing</keyword>
<name>A0A1W1BEP7_9ZZZZ</name>
<evidence type="ECO:0000256" key="1">
    <source>
        <dbReference type="ARBA" id="ARBA00022679"/>
    </source>
</evidence>
<dbReference type="Pfam" id="PF08003">
    <property type="entry name" value="Methyltransf_9"/>
    <property type="match status" value="1"/>
</dbReference>
<dbReference type="Gene3D" id="3.40.50.150">
    <property type="entry name" value="Vaccinia Virus protein VP39"/>
    <property type="match status" value="1"/>
</dbReference>
<dbReference type="InterPro" id="IPR027555">
    <property type="entry name" value="Mo5U34_MeTrfas-like"/>
</dbReference>
<sequence length="300" mass="35538">MDIASIRRERQKWLSWKNILPRQEAIASLPDLDVESIILDDTIEVNFKDITPTQEQNIYRVAKTLMPWRKGPFKISQTFIDSEWQSFIKYNLLEPHFDIRDKIVGDIGCNNGYYLFRMQSHRPKKLVGFDPSAIIYSQFQFLNHFIKSDIVYELLGVEHIEYYEHKFDLLFCLGVLYHRSDPIMMLKSIYKSLNRSGELILDTFMIDGDEEISLTPKDRYSKIPNIYFIPTIKTLSNWCYRAGFDRVEVLDIKKTELNEQRKTEWIESQSLNDFLDPEDESKTVEGYPAPKRVYIKAYKD</sequence>
<dbReference type="CDD" id="cd02440">
    <property type="entry name" value="AdoMet_MTases"/>
    <property type="match status" value="1"/>
</dbReference>
<reference evidence="3" key="1">
    <citation type="submission" date="2016-10" db="EMBL/GenBank/DDBJ databases">
        <authorList>
            <person name="de Groot N.N."/>
        </authorList>
    </citation>
    <scope>NUCLEOTIDE SEQUENCE</scope>
</reference>
<gene>
    <name evidence="3" type="ORF">MNB_SV-6-1330</name>
</gene>
<evidence type="ECO:0000256" key="2">
    <source>
        <dbReference type="ARBA" id="ARBA00022694"/>
    </source>
</evidence>
<protein>
    <submittedName>
        <fullName evidence="3">tRNA (5-methoxyuridine) 34 synthase</fullName>
    </submittedName>
</protein>
<accession>A0A1W1BEP7</accession>
<dbReference type="AlphaFoldDB" id="A0A1W1BEP7"/>
<proteinExistence type="inferred from homology"/>
<evidence type="ECO:0000313" key="3">
    <source>
        <dbReference type="EMBL" id="SFV51973.1"/>
    </source>
</evidence>
<dbReference type="SUPFAM" id="SSF53335">
    <property type="entry name" value="S-adenosyl-L-methionine-dependent methyltransferases"/>
    <property type="match status" value="1"/>
</dbReference>
<dbReference type="HAMAP" id="MF_01590">
    <property type="entry name" value="tRNA_carboxymethyltr_CmoB"/>
    <property type="match status" value="1"/>
</dbReference>
<dbReference type="GO" id="GO:0002098">
    <property type="term" value="P:tRNA wobble uridine modification"/>
    <property type="evidence" value="ECO:0007669"/>
    <property type="project" value="InterPro"/>
</dbReference>
<dbReference type="PANTHER" id="PTHR43861">
    <property type="entry name" value="TRANS-ACONITATE 2-METHYLTRANSFERASE-RELATED"/>
    <property type="match status" value="1"/>
</dbReference>
<keyword evidence="1" id="KW-0808">Transferase</keyword>
<dbReference type="InterPro" id="IPR010017">
    <property type="entry name" value="CmoB"/>
</dbReference>
<dbReference type="NCBIfam" id="NF011650">
    <property type="entry name" value="PRK15068.1"/>
    <property type="match status" value="1"/>
</dbReference>
<dbReference type="PANTHER" id="PTHR43861:SF3">
    <property type="entry name" value="PUTATIVE (AFU_ORTHOLOGUE AFUA_2G14390)-RELATED"/>
    <property type="match status" value="1"/>
</dbReference>
<dbReference type="GO" id="GO:0016765">
    <property type="term" value="F:transferase activity, transferring alkyl or aryl (other than methyl) groups"/>
    <property type="evidence" value="ECO:0007669"/>
    <property type="project" value="InterPro"/>
</dbReference>
<organism evidence="3">
    <name type="scientific">hydrothermal vent metagenome</name>
    <dbReference type="NCBI Taxonomy" id="652676"/>
    <lineage>
        <taxon>unclassified sequences</taxon>
        <taxon>metagenomes</taxon>
        <taxon>ecological metagenomes</taxon>
    </lineage>
</organism>